<proteinExistence type="predicted"/>
<organism evidence="1 2">
    <name type="scientific">Halobacillus trueperi</name>
    <dbReference type="NCBI Taxonomy" id="156205"/>
    <lineage>
        <taxon>Bacteria</taxon>
        <taxon>Bacillati</taxon>
        <taxon>Bacillota</taxon>
        <taxon>Bacilli</taxon>
        <taxon>Bacillales</taxon>
        <taxon>Bacillaceae</taxon>
        <taxon>Halobacillus</taxon>
    </lineage>
</organism>
<sequence>MVAQETLTNENKNEINHLYGIKEILTESEWIERFRAAGFSSISIMDTSKELTKTVITDIRPSETISEELYDIWDAHHEYLSRPNIPLSFRVFTCRK</sequence>
<gene>
    <name evidence="1" type="ORF">DXT76_16230</name>
</gene>
<comment type="caution">
    <text evidence="1">The sequence shown here is derived from an EMBL/GenBank/DDBJ whole genome shotgun (WGS) entry which is preliminary data.</text>
</comment>
<dbReference type="Proteomes" id="UP000257032">
    <property type="component" value="Unassembled WGS sequence"/>
</dbReference>
<protein>
    <submittedName>
        <fullName evidence="1">Uncharacterized protein</fullName>
    </submittedName>
</protein>
<evidence type="ECO:0000313" key="1">
    <source>
        <dbReference type="EMBL" id="RDY69871.1"/>
    </source>
</evidence>
<name>A0A3D8VL37_9BACI</name>
<dbReference type="EMBL" id="QTLC01000058">
    <property type="protein sequence ID" value="RDY69871.1"/>
    <property type="molecule type" value="Genomic_DNA"/>
</dbReference>
<accession>A0A3D8VL37</accession>
<dbReference type="AlphaFoldDB" id="A0A3D8VL37"/>
<reference evidence="1 2" key="1">
    <citation type="submission" date="2018-08" db="EMBL/GenBank/DDBJ databases">
        <title>Genome sequence of strict halophilic Halobacillus trueperi SS1 isolated from Lunsu, a salty water body of North West Himalayas.</title>
        <authorList>
            <person name="Gupta S."/>
            <person name="Sharma P."/>
            <person name="Dev K."/>
            <person name="Baumler D."/>
            <person name="Sourirajan A."/>
        </authorList>
    </citation>
    <scope>NUCLEOTIDE SEQUENCE [LARGE SCALE GENOMIC DNA]</scope>
    <source>
        <strain evidence="1 2">SS1</strain>
    </source>
</reference>
<evidence type="ECO:0000313" key="2">
    <source>
        <dbReference type="Proteomes" id="UP000257032"/>
    </source>
</evidence>